<sequence>MKSRHKKTLAYESLKYKTAHLLCHFVMTSASTQKKRKGYKSSQKKKEPKKEIVCGVNFHVEKIFSVDNSFFFFHFKSKIYDQKENGTWITYFMKIFCGSCATVYVCCGNKKNIYKVNLRKVPMNRSWNSLKIFCYCLLVFVIIRAITFSLHFLFYAADVNMTMSILDITMNLLFLLPSFIFLLVFMILCCIWIEITLFSRDQDLLSRDKYGKIWRYSYIAIFFFMLSALIVTYVVCAKNGSNSNELAAALFRSLWIMQLFIPTCAFSVYVFSVVRFAGFPFINHVWQQQSKRMNLVILVWTFGDLLEGTMLSIWANNDIYDWEHHTLAFQISV</sequence>
<dbReference type="Proteomes" id="UP000023152">
    <property type="component" value="Unassembled WGS sequence"/>
</dbReference>
<comment type="caution">
    <text evidence="2">The sequence shown here is derived from an EMBL/GenBank/DDBJ whole genome shotgun (WGS) entry which is preliminary data.</text>
</comment>
<feature type="transmembrane region" description="Helical" evidence="1">
    <location>
        <begin position="295"/>
        <end position="315"/>
    </location>
</feature>
<evidence type="ECO:0000313" key="2">
    <source>
        <dbReference type="EMBL" id="ETO06204.1"/>
    </source>
</evidence>
<protein>
    <submittedName>
        <fullName evidence="2">Uncharacterized protein</fullName>
    </submittedName>
</protein>
<keyword evidence="1" id="KW-1133">Transmembrane helix</keyword>
<dbReference type="EMBL" id="ASPP01027368">
    <property type="protein sequence ID" value="ETO06204.1"/>
    <property type="molecule type" value="Genomic_DNA"/>
</dbReference>
<organism evidence="2 3">
    <name type="scientific">Reticulomyxa filosa</name>
    <dbReference type="NCBI Taxonomy" id="46433"/>
    <lineage>
        <taxon>Eukaryota</taxon>
        <taxon>Sar</taxon>
        <taxon>Rhizaria</taxon>
        <taxon>Retaria</taxon>
        <taxon>Foraminifera</taxon>
        <taxon>Monothalamids</taxon>
        <taxon>Reticulomyxidae</taxon>
        <taxon>Reticulomyxa</taxon>
    </lineage>
</organism>
<accession>X6LX49</accession>
<feature type="transmembrane region" description="Helical" evidence="1">
    <location>
        <begin position="132"/>
        <end position="154"/>
    </location>
</feature>
<evidence type="ECO:0000313" key="3">
    <source>
        <dbReference type="Proteomes" id="UP000023152"/>
    </source>
</evidence>
<feature type="transmembrane region" description="Helical" evidence="1">
    <location>
        <begin position="216"/>
        <end position="235"/>
    </location>
</feature>
<feature type="transmembrane region" description="Helical" evidence="1">
    <location>
        <begin position="255"/>
        <end position="274"/>
    </location>
</feature>
<name>X6LX49_RETFI</name>
<feature type="non-terminal residue" evidence="2">
    <location>
        <position position="333"/>
    </location>
</feature>
<reference evidence="2 3" key="1">
    <citation type="journal article" date="2013" name="Curr. Biol.">
        <title>The Genome of the Foraminiferan Reticulomyxa filosa.</title>
        <authorList>
            <person name="Glockner G."/>
            <person name="Hulsmann N."/>
            <person name="Schleicher M."/>
            <person name="Noegel A.A."/>
            <person name="Eichinger L."/>
            <person name="Gallinger C."/>
            <person name="Pawlowski J."/>
            <person name="Sierra R."/>
            <person name="Euteneuer U."/>
            <person name="Pillet L."/>
            <person name="Moustafa A."/>
            <person name="Platzer M."/>
            <person name="Groth M."/>
            <person name="Szafranski K."/>
            <person name="Schliwa M."/>
        </authorList>
    </citation>
    <scope>NUCLEOTIDE SEQUENCE [LARGE SCALE GENOMIC DNA]</scope>
</reference>
<evidence type="ECO:0000256" key="1">
    <source>
        <dbReference type="SAM" id="Phobius"/>
    </source>
</evidence>
<feature type="transmembrane region" description="Helical" evidence="1">
    <location>
        <begin position="174"/>
        <end position="195"/>
    </location>
</feature>
<proteinExistence type="predicted"/>
<keyword evidence="1" id="KW-0812">Transmembrane</keyword>
<keyword evidence="3" id="KW-1185">Reference proteome</keyword>
<dbReference type="AlphaFoldDB" id="X6LX49"/>
<keyword evidence="1" id="KW-0472">Membrane</keyword>
<gene>
    <name evidence="2" type="ORF">RFI_31191</name>
</gene>